<proteinExistence type="predicted"/>
<gene>
    <name evidence="1" type="ORF">SSYIS1_00710</name>
</gene>
<organism evidence="1 2">
    <name type="scientific">Serratia symbiotica</name>
    <dbReference type="NCBI Taxonomy" id="138074"/>
    <lineage>
        <taxon>Bacteria</taxon>
        <taxon>Pseudomonadati</taxon>
        <taxon>Pseudomonadota</taxon>
        <taxon>Gammaproteobacteria</taxon>
        <taxon>Enterobacterales</taxon>
        <taxon>Yersiniaceae</taxon>
        <taxon>Serratia</taxon>
    </lineage>
</organism>
<evidence type="ECO:0000313" key="1">
    <source>
        <dbReference type="EMBL" id="BBI91054.1"/>
    </source>
</evidence>
<name>A0A455VEV2_9GAMM</name>
<protein>
    <submittedName>
        <fullName evidence="1">Uncharacterized protein</fullName>
    </submittedName>
</protein>
<dbReference type="EMBL" id="AP019531">
    <property type="protein sequence ID" value="BBI91054.1"/>
    <property type="molecule type" value="Genomic_DNA"/>
</dbReference>
<sequence>MDLRWQQGATSEALPQSGRLAISRSISEFGGRLSDHL</sequence>
<dbReference type="Proteomes" id="UP000324392">
    <property type="component" value="Chromosome"/>
</dbReference>
<dbReference type="AlphaFoldDB" id="A0A455VEV2"/>
<accession>A0A455VEV2</accession>
<evidence type="ECO:0000313" key="2">
    <source>
        <dbReference type="Proteomes" id="UP000324392"/>
    </source>
</evidence>
<reference evidence="1 2" key="1">
    <citation type="submission" date="2019-03" db="EMBL/GenBank/DDBJ databases">
        <title>The genome sequence of Candidatus Serratia symbiotica strain IS.</title>
        <authorList>
            <person name="Nikoh N."/>
            <person name="Koga R."/>
            <person name="Oshima K."/>
            <person name="Hattori M."/>
            <person name="Fukatsu T."/>
        </authorList>
    </citation>
    <scope>NUCLEOTIDE SEQUENCE [LARGE SCALE GENOMIC DNA]</scope>
    <source>
        <strain evidence="1 2">IS</strain>
    </source>
</reference>